<protein>
    <submittedName>
        <fullName evidence="1">Uncharacterized protein</fullName>
    </submittedName>
</protein>
<evidence type="ECO:0000313" key="1">
    <source>
        <dbReference type="EMBL" id="PLO64926.1"/>
    </source>
</evidence>
<dbReference type="AlphaFoldDB" id="A0A2J5PFV8"/>
<gene>
    <name evidence="1" type="ORF">CWN49_24360</name>
</gene>
<reference evidence="1 2" key="1">
    <citation type="submission" date="2017-11" db="EMBL/GenBank/DDBJ databases">
        <authorList>
            <person name="Han C.G."/>
        </authorList>
    </citation>
    <scope>NUCLEOTIDE SEQUENCE [LARGE SCALE GENOMIC DNA]</scope>
    <source>
        <strain evidence="1 2">A10</strain>
    </source>
</reference>
<proteinExistence type="predicted"/>
<name>A0A2J5PFV8_9ENTR</name>
<comment type="caution">
    <text evidence="1">The sequence shown here is derived from an EMBL/GenBank/DDBJ whole genome shotgun (WGS) entry which is preliminary data.</text>
</comment>
<evidence type="ECO:0000313" key="2">
    <source>
        <dbReference type="Proteomes" id="UP000234667"/>
    </source>
</evidence>
<sequence length="60" mass="7133">MKNTQTFDVRFKFWAEKVNVRAQRYIVSIVIEIEKLHGMLQQAGKHILFNGCRYFHFTSG</sequence>
<reference evidence="1 2" key="2">
    <citation type="submission" date="2018-01" db="EMBL/GenBank/DDBJ databases">
        <title>Genomic study of Klebsiella pneumoniae.</title>
        <authorList>
            <person name="Yang Y."/>
            <person name="Bicalho R."/>
        </authorList>
    </citation>
    <scope>NUCLEOTIDE SEQUENCE [LARGE SCALE GENOMIC DNA]</scope>
    <source>
        <strain evidence="1 2">A10</strain>
    </source>
</reference>
<accession>A0A2J5PFV8</accession>
<dbReference type="EMBL" id="PIDR01000953">
    <property type="protein sequence ID" value="PLO64926.1"/>
    <property type="molecule type" value="Genomic_DNA"/>
</dbReference>
<dbReference type="Proteomes" id="UP000234667">
    <property type="component" value="Unassembled WGS sequence"/>
</dbReference>
<organism evidence="1 2">
    <name type="scientific">Klebsiella michiganensis</name>
    <dbReference type="NCBI Taxonomy" id="1134687"/>
    <lineage>
        <taxon>Bacteria</taxon>
        <taxon>Pseudomonadati</taxon>
        <taxon>Pseudomonadota</taxon>
        <taxon>Gammaproteobacteria</taxon>
        <taxon>Enterobacterales</taxon>
        <taxon>Enterobacteriaceae</taxon>
        <taxon>Klebsiella/Raoultella group</taxon>
        <taxon>Klebsiella</taxon>
    </lineage>
</organism>